<evidence type="ECO:0000256" key="7">
    <source>
        <dbReference type="SAM" id="SignalP"/>
    </source>
</evidence>
<feature type="compositionally biased region" description="Low complexity" evidence="5">
    <location>
        <begin position="130"/>
        <end position="144"/>
    </location>
</feature>
<feature type="region of interest" description="Disordered" evidence="5">
    <location>
        <begin position="130"/>
        <end position="154"/>
    </location>
</feature>
<dbReference type="InterPro" id="IPR007348">
    <property type="entry name" value="CopC_dom"/>
</dbReference>
<comment type="subcellular location">
    <subcellularLocation>
        <location evidence="1">Cell envelope</location>
    </subcellularLocation>
</comment>
<evidence type="ECO:0000256" key="2">
    <source>
        <dbReference type="ARBA" id="ARBA00022723"/>
    </source>
</evidence>
<dbReference type="InterPro" id="IPR014755">
    <property type="entry name" value="Cu-Rt/internalin_Ig-like"/>
</dbReference>
<evidence type="ECO:0000256" key="5">
    <source>
        <dbReference type="SAM" id="MobiDB-lite"/>
    </source>
</evidence>
<evidence type="ECO:0000259" key="8">
    <source>
        <dbReference type="Pfam" id="PF04234"/>
    </source>
</evidence>
<dbReference type="InterPro" id="IPR014756">
    <property type="entry name" value="Ig_E-set"/>
</dbReference>
<name>A0ABR9DRM8_9MICO</name>
<evidence type="ECO:0000256" key="6">
    <source>
        <dbReference type="SAM" id="Phobius"/>
    </source>
</evidence>
<keyword evidence="2" id="KW-0479">Metal-binding</keyword>
<keyword evidence="3 7" id="KW-0732">Signal</keyword>
<accession>A0ABR9DRM8</accession>
<keyword evidence="4" id="KW-0186">Copper</keyword>
<dbReference type="EMBL" id="JACZDF010000004">
    <property type="protein sequence ID" value="MBD9699569.1"/>
    <property type="molecule type" value="Genomic_DNA"/>
</dbReference>
<gene>
    <name evidence="9" type="ORF">IGS67_08720</name>
</gene>
<comment type="caution">
    <text evidence="9">The sequence shown here is derived from an EMBL/GenBank/DDBJ whole genome shotgun (WGS) entry which is preliminary data.</text>
</comment>
<evidence type="ECO:0000256" key="4">
    <source>
        <dbReference type="ARBA" id="ARBA00023008"/>
    </source>
</evidence>
<evidence type="ECO:0000313" key="10">
    <source>
        <dbReference type="Proteomes" id="UP000642107"/>
    </source>
</evidence>
<evidence type="ECO:0000256" key="1">
    <source>
        <dbReference type="ARBA" id="ARBA00004196"/>
    </source>
</evidence>
<feature type="transmembrane region" description="Helical" evidence="6">
    <location>
        <begin position="164"/>
        <end position="185"/>
    </location>
</feature>
<sequence length="201" mass="19711">MTTPTGRRRRSTGATLALVAALGLACAPPAAAHDSLVASDPTADAVLGSAPSDVSLTFSGDLLDVGATVMVVDSAGTDHAGAPVVDGPRLTTPLGALPHGSYTVRWRVVSSDGHPISGLIPFVVGSPSTTPPAAAVPAPDASGTPDATPGAPEASRLPAAVRPLAVGGLGALAGVTLLVLVRVAAALRRRTPAAPHVTETP</sequence>
<dbReference type="Pfam" id="PF04234">
    <property type="entry name" value="CopC"/>
    <property type="match status" value="1"/>
</dbReference>
<reference evidence="9 10" key="1">
    <citation type="submission" date="2020-09" db="EMBL/GenBank/DDBJ databases">
        <title>Flavimobilis rhizosphaerae sp. nov., isolated from rhizosphere soil of Spartina alterniflora.</title>
        <authorList>
            <person name="Hanqin C."/>
        </authorList>
    </citation>
    <scope>NUCLEOTIDE SEQUENCE [LARGE SCALE GENOMIC DNA]</scope>
    <source>
        <strain evidence="9 10">GY 10621</strain>
    </source>
</reference>
<dbReference type="Proteomes" id="UP000642107">
    <property type="component" value="Unassembled WGS sequence"/>
</dbReference>
<dbReference type="PROSITE" id="PS51257">
    <property type="entry name" value="PROKAR_LIPOPROTEIN"/>
    <property type="match status" value="1"/>
</dbReference>
<protein>
    <submittedName>
        <fullName evidence="9">Copper resistance protein CopC</fullName>
    </submittedName>
</protein>
<dbReference type="PANTHER" id="PTHR34820:SF4">
    <property type="entry name" value="INNER MEMBRANE PROTEIN YEBZ"/>
    <property type="match status" value="1"/>
</dbReference>
<feature type="domain" description="CopC" evidence="8">
    <location>
        <begin position="33"/>
        <end position="124"/>
    </location>
</feature>
<evidence type="ECO:0000256" key="3">
    <source>
        <dbReference type="ARBA" id="ARBA00022729"/>
    </source>
</evidence>
<dbReference type="PANTHER" id="PTHR34820">
    <property type="entry name" value="INNER MEMBRANE PROTEIN YEBZ"/>
    <property type="match status" value="1"/>
</dbReference>
<feature type="chain" id="PRO_5045911814" evidence="7">
    <location>
        <begin position="33"/>
        <end position="201"/>
    </location>
</feature>
<keyword evidence="6" id="KW-0812">Transmembrane</keyword>
<dbReference type="Gene3D" id="2.60.40.1220">
    <property type="match status" value="1"/>
</dbReference>
<keyword evidence="6" id="KW-0472">Membrane</keyword>
<keyword evidence="10" id="KW-1185">Reference proteome</keyword>
<dbReference type="RefSeq" id="WP_192279770.1">
    <property type="nucleotide sequence ID" value="NZ_JACZDF010000004.1"/>
</dbReference>
<feature type="signal peptide" evidence="7">
    <location>
        <begin position="1"/>
        <end position="32"/>
    </location>
</feature>
<organism evidence="9 10">
    <name type="scientific">Flavimobilis rhizosphaerae</name>
    <dbReference type="NCBI Taxonomy" id="2775421"/>
    <lineage>
        <taxon>Bacteria</taxon>
        <taxon>Bacillati</taxon>
        <taxon>Actinomycetota</taxon>
        <taxon>Actinomycetes</taxon>
        <taxon>Micrococcales</taxon>
        <taxon>Jonesiaceae</taxon>
        <taxon>Flavimobilis</taxon>
    </lineage>
</organism>
<dbReference type="InterPro" id="IPR032694">
    <property type="entry name" value="CopC/D"/>
</dbReference>
<evidence type="ECO:0000313" key="9">
    <source>
        <dbReference type="EMBL" id="MBD9699569.1"/>
    </source>
</evidence>
<proteinExistence type="predicted"/>
<keyword evidence="6" id="KW-1133">Transmembrane helix</keyword>
<dbReference type="SUPFAM" id="SSF81296">
    <property type="entry name" value="E set domains"/>
    <property type="match status" value="1"/>
</dbReference>